<dbReference type="Pfam" id="PF07949">
    <property type="entry name" value="YbbR"/>
    <property type="match status" value="3"/>
</dbReference>
<organism evidence="2 3">
    <name type="scientific">Clostridium tarantellae</name>
    <dbReference type="NCBI Taxonomy" id="39493"/>
    <lineage>
        <taxon>Bacteria</taxon>
        <taxon>Bacillati</taxon>
        <taxon>Bacillota</taxon>
        <taxon>Clostridia</taxon>
        <taxon>Eubacteriales</taxon>
        <taxon>Clostridiaceae</taxon>
        <taxon>Clostridium</taxon>
    </lineage>
</organism>
<dbReference type="Gene3D" id="2.170.120.30">
    <property type="match status" value="2"/>
</dbReference>
<dbReference type="InterPro" id="IPR012505">
    <property type="entry name" value="YbbR"/>
</dbReference>
<keyword evidence="3" id="KW-1185">Reference proteome</keyword>
<evidence type="ECO:0008006" key="4">
    <source>
        <dbReference type="Google" id="ProtNLM"/>
    </source>
</evidence>
<keyword evidence="1" id="KW-0812">Transmembrane</keyword>
<accession>A0A6I1MSX3</accession>
<dbReference type="OrthoDB" id="2111604at2"/>
<proteinExistence type="predicted"/>
<name>A0A6I1MSX3_9CLOT</name>
<dbReference type="PANTHER" id="PTHR37804">
    <property type="entry name" value="CDAA REGULATORY PROTEIN CDAR"/>
    <property type="match status" value="1"/>
</dbReference>
<dbReference type="RefSeq" id="WP_152888759.1">
    <property type="nucleotide sequence ID" value="NZ_WHJC01000058.1"/>
</dbReference>
<comment type="caution">
    <text evidence="2">The sequence shown here is derived from an EMBL/GenBank/DDBJ whole genome shotgun (WGS) entry which is preliminary data.</text>
</comment>
<feature type="transmembrane region" description="Helical" evidence="1">
    <location>
        <begin position="10"/>
        <end position="28"/>
    </location>
</feature>
<protein>
    <recommendedName>
        <fullName evidence="4">YbbR-like domain-containing protein</fullName>
    </recommendedName>
</protein>
<evidence type="ECO:0000256" key="1">
    <source>
        <dbReference type="SAM" id="Phobius"/>
    </source>
</evidence>
<dbReference type="EMBL" id="WHJC01000058">
    <property type="protein sequence ID" value="MPQ43329.1"/>
    <property type="molecule type" value="Genomic_DNA"/>
</dbReference>
<dbReference type="PANTHER" id="PTHR37804:SF1">
    <property type="entry name" value="CDAA REGULATORY PROTEIN CDAR"/>
    <property type="match status" value="1"/>
</dbReference>
<reference evidence="2 3" key="1">
    <citation type="submission" date="2019-10" db="EMBL/GenBank/DDBJ databases">
        <title>The Genome Sequence of Clostridium tarantellae Isolated from Fish Brain.</title>
        <authorList>
            <person name="Bano L."/>
            <person name="Kiel M."/>
            <person name="Sales G."/>
            <person name="Doxey A.C."/>
            <person name="Mansfield M.J."/>
            <person name="Schiavone M."/>
            <person name="Rossetto O."/>
            <person name="Pirazzini M."/>
            <person name="Dobrindt U."/>
            <person name="Montecucco C."/>
        </authorList>
    </citation>
    <scope>NUCLEOTIDE SEQUENCE [LARGE SCALE GENOMIC DNA]</scope>
    <source>
        <strain evidence="2 3">DSM 3997</strain>
    </source>
</reference>
<keyword evidence="1" id="KW-1133">Transmembrane helix</keyword>
<evidence type="ECO:0000313" key="2">
    <source>
        <dbReference type="EMBL" id="MPQ43329.1"/>
    </source>
</evidence>
<dbReference type="CDD" id="cd20206">
    <property type="entry name" value="YbbR"/>
    <property type="match status" value="1"/>
</dbReference>
<dbReference type="Gene3D" id="2.170.120.40">
    <property type="entry name" value="YbbR-like domain"/>
    <property type="match status" value="2"/>
</dbReference>
<keyword evidence="1" id="KW-0472">Membrane</keyword>
<gene>
    <name evidence="2" type="ORF">GBZ86_06105</name>
</gene>
<dbReference type="InterPro" id="IPR053154">
    <property type="entry name" value="c-di-AMP_regulator"/>
</dbReference>
<dbReference type="AlphaFoldDB" id="A0A6I1MSX3"/>
<evidence type="ECO:0000313" key="3">
    <source>
        <dbReference type="Proteomes" id="UP000430345"/>
    </source>
</evidence>
<dbReference type="Proteomes" id="UP000430345">
    <property type="component" value="Unassembled WGS sequence"/>
</dbReference>
<sequence length="422" mass="46681">MDKKNKNQTLIVKLICLALSFGLWMYILNVENPVKEYKVENVPVEIINQDALKEYNLALVPNQKLSVNLNLEGPASEVYRVKPDDFKVVVNLASYALRKGENNIPVEILTCPSNINIKKDSFLRVNIVLDDYSEKTLPIESKVKILTVQGIYIDKVIINPTTATISGAQEQLDKVKKLMVDGKIENVEKDMDIALPIKAVDENGDVIKDIKISPTTAKLSLTVKKGKQVPVNVITKGEPGEGLAIKSIIPDINKVELLGDEEILNKINQVDTEPIDLSTLADNSEVTAVLKIPSDTTVASGINQVKVKIAFSNKNINNNTPSQPAVIPNITKEVNLPINLKNVPKEYEAKLEGEKVKVKLSGLESDINEIKLEQIVCSVDLSGMSEGEHITKINITNPYNNIKVEEINPNEVKIKLIKKTNQ</sequence>